<feature type="transmembrane region" description="Helical" evidence="1">
    <location>
        <begin position="181"/>
        <end position="198"/>
    </location>
</feature>
<dbReference type="GO" id="GO:0005886">
    <property type="term" value="C:plasma membrane"/>
    <property type="evidence" value="ECO:0007669"/>
    <property type="project" value="TreeGrafter"/>
</dbReference>
<sequence length="466" mass="50641">MKKRELAAYGAASIADAGPYSLVTVYLIVFLTTVAKLSPEQAGMVTSVTILVNGIAEGLLGYISDHTKSRFGRRRPYLLASLVPLGAGLILLFTVFEGSPSVRMASYLGAGFLFWAGFGMYFTPYSALGAELTCDYSERSILRTCARIFGLVGNILGMVLPLTIVSFLSGRGCSEAQSWKILASLMAVCACSSILITWNSTRGKEQTGNVGCSEEGSRVSILGLLKDYWSILKLKPYKYLIGVIIFFMAANTFYNSSMVFFARYTLGIRDEITSAVFLISLIANFIYTPILGWGSAAKDKKHVVAAALAAAGLGCLCFFFSGIDSYAKMVAYVCVFSLAYAAYWQLFNSLLYDLSEVGEYVLGKRTEGSIMSVYGLISSISTSVATQAVGWILGMSGYNAALEVQSQSAQMTINYLFTLVPGVCLLVAAALQQLYPLNKKRFQQLKQAISEKDKKESIPSELKRII</sequence>
<feature type="transmembrane region" description="Helical" evidence="1">
    <location>
        <begin position="7"/>
        <end position="31"/>
    </location>
</feature>
<dbReference type="Gene3D" id="1.20.1250.20">
    <property type="entry name" value="MFS general substrate transporter like domains"/>
    <property type="match status" value="2"/>
</dbReference>
<proteinExistence type="predicted"/>
<feature type="transmembrane region" description="Helical" evidence="1">
    <location>
        <begin position="373"/>
        <end position="393"/>
    </location>
</feature>
<dbReference type="AlphaFoldDB" id="A0A923SQU8"/>
<dbReference type="RefSeq" id="WP_187301791.1">
    <property type="nucleotide sequence ID" value="NZ_JACRYT010000001.1"/>
</dbReference>
<keyword evidence="3" id="KW-1185">Reference proteome</keyword>
<keyword evidence="1" id="KW-0812">Transmembrane</keyword>
<reference evidence="2" key="1">
    <citation type="submission" date="2020-08" db="EMBL/GenBank/DDBJ databases">
        <title>Genome public.</title>
        <authorList>
            <person name="Liu C."/>
            <person name="Sun Q."/>
        </authorList>
    </citation>
    <scope>NUCLEOTIDE SEQUENCE</scope>
    <source>
        <strain evidence="2">BX12</strain>
    </source>
</reference>
<evidence type="ECO:0000313" key="2">
    <source>
        <dbReference type="EMBL" id="MBC6678629.1"/>
    </source>
</evidence>
<dbReference type="Proteomes" id="UP000602647">
    <property type="component" value="Unassembled WGS sequence"/>
</dbReference>
<feature type="transmembrane region" description="Helical" evidence="1">
    <location>
        <begin position="239"/>
        <end position="266"/>
    </location>
</feature>
<feature type="transmembrane region" description="Helical" evidence="1">
    <location>
        <begin position="76"/>
        <end position="96"/>
    </location>
</feature>
<dbReference type="GO" id="GO:0008643">
    <property type="term" value="P:carbohydrate transport"/>
    <property type="evidence" value="ECO:0007669"/>
    <property type="project" value="InterPro"/>
</dbReference>
<dbReference type="InterPro" id="IPR039672">
    <property type="entry name" value="MFS_2"/>
</dbReference>
<feature type="transmembrane region" description="Helical" evidence="1">
    <location>
        <begin position="43"/>
        <end position="64"/>
    </location>
</feature>
<feature type="transmembrane region" description="Helical" evidence="1">
    <location>
        <begin position="108"/>
        <end position="128"/>
    </location>
</feature>
<feature type="transmembrane region" description="Helical" evidence="1">
    <location>
        <begin position="303"/>
        <end position="323"/>
    </location>
</feature>
<dbReference type="Pfam" id="PF13347">
    <property type="entry name" value="MFS_2"/>
    <property type="match status" value="1"/>
</dbReference>
<evidence type="ECO:0000256" key="1">
    <source>
        <dbReference type="SAM" id="Phobius"/>
    </source>
</evidence>
<name>A0A923SQU8_9FIRM</name>
<feature type="transmembrane region" description="Helical" evidence="1">
    <location>
        <begin position="413"/>
        <end position="431"/>
    </location>
</feature>
<dbReference type="PANTHER" id="PTHR11328">
    <property type="entry name" value="MAJOR FACILITATOR SUPERFAMILY DOMAIN-CONTAINING PROTEIN"/>
    <property type="match status" value="1"/>
</dbReference>
<dbReference type="EMBL" id="JACRYT010000001">
    <property type="protein sequence ID" value="MBC6678629.1"/>
    <property type="molecule type" value="Genomic_DNA"/>
</dbReference>
<comment type="caution">
    <text evidence="2">The sequence shown here is derived from an EMBL/GenBank/DDBJ whole genome shotgun (WGS) entry which is preliminary data.</text>
</comment>
<feature type="transmembrane region" description="Helical" evidence="1">
    <location>
        <begin position="272"/>
        <end position="291"/>
    </location>
</feature>
<dbReference type="PANTHER" id="PTHR11328:SF24">
    <property type="entry name" value="MAJOR FACILITATOR SUPERFAMILY (MFS) PROFILE DOMAIN-CONTAINING PROTEIN"/>
    <property type="match status" value="1"/>
</dbReference>
<protein>
    <submittedName>
        <fullName evidence="2">MFS transporter</fullName>
    </submittedName>
</protein>
<accession>A0A923SQU8</accession>
<feature type="transmembrane region" description="Helical" evidence="1">
    <location>
        <begin position="148"/>
        <end position="169"/>
    </location>
</feature>
<keyword evidence="1" id="KW-1133">Transmembrane helix</keyword>
<evidence type="ECO:0000313" key="3">
    <source>
        <dbReference type="Proteomes" id="UP000602647"/>
    </source>
</evidence>
<feature type="transmembrane region" description="Helical" evidence="1">
    <location>
        <begin position="329"/>
        <end position="352"/>
    </location>
</feature>
<dbReference type="InterPro" id="IPR036259">
    <property type="entry name" value="MFS_trans_sf"/>
</dbReference>
<keyword evidence="1" id="KW-0472">Membrane</keyword>
<organism evidence="2 3">
    <name type="scientific">Zhenpiania hominis</name>
    <dbReference type="NCBI Taxonomy" id="2763644"/>
    <lineage>
        <taxon>Bacteria</taxon>
        <taxon>Bacillati</taxon>
        <taxon>Bacillota</taxon>
        <taxon>Clostridia</taxon>
        <taxon>Peptostreptococcales</taxon>
        <taxon>Anaerovoracaceae</taxon>
        <taxon>Zhenpiania</taxon>
    </lineage>
</organism>
<dbReference type="SUPFAM" id="SSF103473">
    <property type="entry name" value="MFS general substrate transporter"/>
    <property type="match status" value="1"/>
</dbReference>
<dbReference type="GO" id="GO:0015293">
    <property type="term" value="F:symporter activity"/>
    <property type="evidence" value="ECO:0007669"/>
    <property type="project" value="InterPro"/>
</dbReference>
<gene>
    <name evidence="2" type="ORF">H9L42_02155</name>
</gene>